<evidence type="ECO:0000256" key="1">
    <source>
        <dbReference type="SAM" id="Phobius"/>
    </source>
</evidence>
<protein>
    <recommendedName>
        <fullName evidence="4">YggT family protein</fullName>
    </recommendedName>
</protein>
<feature type="transmembrane region" description="Helical" evidence="1">
    <location>
        <begin position="76"/>
        <end position="100"/>
    </location>
</feature>
<dbReference type="Proteomes" id="UP000001551">
    <property type="component" value="Chromosome"/>
</dbReference>
<keyword evidence="1" id="KW-0472">Membrane</keyword>
<accession>E6U2H6</accession>
<dbReference type="eggNOG" id="COG0762">
    <property type="taxonomic scope" value="Bacteria"/>
</dbReference>
<dbReference type="RefSeq" id="WP_013484637.1">
    <property type="nucleotide sequence ID" value="NC_014828.1"/>
</dbReference>
<evidence type="ECO:0008006" key="4">
    <source>
        <dbReference type="Google" id="ProtNLM"/>
    </source>
</evidence>
<dbReference type="EMBL" id="CP002400">
    <property type="protein sequence ID" value="ADU26267.1"/>
    <property type="molecule type" value="Genomic_DNA"/>
</dbReference>
<keyword evidence="1" id="KW-0812">Transmembrane</keyword>
<dbReference type="Pfam" id="PF02325">
    <property type="entry name" value="CCB3_YggT"/>
    <property type="match status" value="1"/>
</dbReference>
<evidence type="ECO:0000313" key="2">
    <source>
        <dbReference type="EMBL" id="ADU26267.1"/>
    </source>
</evidence>
<feature type="transmembrane region" description="Helical" evidence="1">
    <location>
        <begin position="12"/>
        <end position="33"/>
    </location>
</feature>
<sequence>MAYALSYGLLRAFGGLIWIINALILVRVLISWVPQLIQSHVGRLIVALTEPVLAPFRHLLMRIPALSRLPVDFSPIVAWIALSLLQWIINMLFGVFFTMLH</sequence>
<dbReference type="InterPro" id="IPR003425">
    <property type="entry name" value="CCB3/YggT"/>
</dbReference>
<reference evidence="2 3" key="1">
    <citation type="submission" date="2010-12" db="EMBL/GenBank/DDBJ databases">
        <title>Complete sequence of Ethanoligenens harbinense YUAN-3.</title>
        <authorList>
            <person name="Lucas S."/>
            <person name="Copeland A."/>
            <person name="Lapidus A."/>
            <person name="Cheng J.-F."/>
            <person name="Bruce D."/>
            <person name="Goodwin L."/>
            <person name="Pitluck S."/>
            <person name="Chertkov O."/>
            <person name="Misra M."/>
            <person name="Detter J.C."/>
            <person name="Han C."/>
            <person name="Tapia R."/>
            <person name="Land M."/>
            <person name="Hauser L."/>
            <person name="Jeffries C."/>
            <person name="Kyrpides N."/>
            <person name="Ivanova N."/>
            <person name="Mikhailova N."/>
            <person name="Wang A."/>
            <person name="Mouttaki H."/>
            <person name="He Z."/>
            <person name="Zhou J."/>
            <person name="Hemme C.L."/>
            <person name="Woyke T."/>
        </authorList>
    </citation>
    <scope>NUCLEOTIDE SEQUENCE [LARGE SCALE GENOMIC DNA]</scope>
    <source>
        <strain evidence="3">DSM 18485 / JCM 12961 / CGMCC 1.5033 / YUAN-3</strain>
    </source>
</reference>
<dbReference type="HOGENOM" id="CLU_136788_1_1_9"/>
<dbReference type="AlphaFoldDB" id="E6U2H6"/>
<gene>
    <name evidence="2" type="ordered locus">Ethha_0698</name>
</gene>
<keyword evidence="3" id="KW-1185">Reference proteome</keyword>
<name>E6U2H6_ETHHY</name>
<dbReference type="KEGG" id="eha:Ethha_0698"/>
<proteinExistence type="predicted"/>
<evidence type="ECO:0000313" key="3">
    <source>
        <dbReference type="Proteomes" id="UP000001551"/>
    </source>
</evidence>
<dbReference type="GO" id="GO:0016020">
    <property type="term" value="C:membrane"/>
    <property type="evidence" value="ECO:0007669"/>
    <property type="project" value="InterPro"/>
</dbReference>
<dbReference type="STRING" id="663278.Ethha_0698"/>
<organism evidence="2 3">
    <name type="scientific">Ethanoligenens harbinense (strain DSM 18485 / JCM 12961 / CGMCC 1.5033 / YUAN-3)</name>
    <dbReference type="NCBI Taxonomy" id="663278"/>
    <lineage>
        <taxon>Bacteria</taxon>
        <taxon>Bacillati</taxon>
        <taxon>Bacillota</taxon>
        <taxon>Clostridia</taxon>
        <taxon>Eubacteriales</taxon>
        <taxon>Oscillospiraceae</taxon>
        <taxon>Ethanoligenens</taxon>
    </lineage>
</organism>
<keyword evidence="1" id="KW-1133">Transmembrane helix</keyword>